<dbReference type="Proteomes" id="UP000499080">
    <property type="component" value="Unassembled WGS sequence"/>
</dbReference>
<dbReference type="EMBL" id="BGPR01002983">
    <property type="protein sequence ID" value="GBM82022.1"/>
    <property type="molecule type" value="Genomic_DNA"/>
</dbReference>
<evidence type="ECO:0000313" key="2">
    <source>
        <dbReference type="Proteomes" id="UP000499080"/>
    </source>
</evidence>
<organism evidence="1 2">
    <name type="scientific">Araneus ventricosus</name>
    <name type="common">Orbweaver spider</name>
    <name type="synonym">Epeira ventricosa</name>
    <dbReference type="NCBI Taxonomy" id="182803"/>
    <lineage>
        <taxon>Eukaryota</taxon>
        <taxon>Metazoa</taxon>
        <taxon>Ecdysozoa</taxon>
        <taxon>Arthropoda</taxon>
        <taxon>Chelicerata</taxon>
        <taxon>Arachnida</taxon>
        <taxon>Araneae</taxon>
        <taxon>Araneomorphae</taxon>
        <taxon>Entelegynae</taxon>
        <taxon>Araneoidea</taxon>
        <taxon>Araneidae</taxon>
        <taxon>Araneus</taxon>
    </lineage>
</organism>
<reference evidence="1 2" key="1">
    <citation type="journal article" date="2019" name="Sci. Rep.">
        <title>Orb-weaving spider Araneus ventricosus genome elucidates the spidroin gene catalogue.</title>
        <authorList>
            <person name="Kono N."/>
            <person name="Nakamura H."/>
            <person name="Ohtoshi R."/>
            <person name="Moran D.A.P."/>
            <person name="Shinohara A."/>
            <person name="Yoshida Y."/>
            <person name="Fujiwara M."/>
            <person name="Mori M."/>
            <person name="Tomita M."/>
            <person name="Arakawa K."/>
        </authorList>
    </citation>
    <scope>NUCLEOTIDE SEQUENCE [LARGE SCALE GENOMIC DNA]</scope>
</reference>
<sequence>MDFTILNSLLKRCQVMRMTPQLTTHSKIPHHTFARSFDPLRMIIVQKVVIHGVFSVEYGFEPGTIRPVSRDLTTRPSPPVSGEGHLYLNRCQTKRTTPERASLVLP</sequence>
<keyword evidence="2" id="KW-1185">Reference proteome</keyword>
<gene>
    <name evidence="1" type="ORF">AVEN_94174_1</name>
</gene>
<name>A0A4Y2IYT7_ARAVE</name>
<evidence type="ECO:0000313" key="1">
    <source>
        <dbReference type="EMBL" id="GBM82022.1"/>
    </source>
</evidence>
<protein>
    <submittedName>
        <fullName evidence="1">Uncharacterized protein</fullName>
    </submittedName>
</protein>
<accession>A0A4Y2IYT7</accession>
<comment type="caution">
    <text evidence="1">The sequence shown here is derived from an EMBL/GenBank/DDBJ whole genome shotgun (WGS) entry which is preliminary data.</text>
</comment>
<proteinExistence type="predicted"/>
<dbReference type="AlphaFoldDB" id="A0A4Y2IYT7"/>